<feature type="transmembrane region" description="Helical" evidence="1">
    <location>
        <begin position="24"/>
        <end position="44"/>
    </location>
</feature>
<evidence type="ECO:0000256" key="1">
    <source>
        <dbReference type="SAM" id="Phobius"/>
    </source>
</evidence>
<feature type="transmembrane region" description="Helical" evidence="1">
    <location>
        <begin position="117"/>
        <end position="146"/>
    </location>
</feature>
<sequence length="260" mass="30389">MSNTNTFYKAFSSEQYKLSKNREIFGVLLIPIVIILAVNIYIIYDVLKSGIDVAEGTMNPWKMTLGRIVFMFFYLLYPILVSLFVHACCDVEYRNNNYKILFTIPVSKTKIFFSKTIFILITVLFSILLSYVFFLLSGYLLSIIFPELGFQNYDFREVIFYTFLKFAITLSAISMVQLTLSLIFKNFIYPIGISMFMLIFSVIVYQKDFSDFLIYTGGYKSYINIMNENITFERLDYCNIAAIFIFTGINFFLFTKKKSI</sequence>
<organism evidence="2 3">
    <name type="scientific">Chryseobacterium artocarpi</name>
    <dbReference type="NCBI Taxonomy" id="1414727"/>
    <lineage>
        <taxon>Bacteria</taxon>
        <taxon>Pseudomonadati</taxon>
        <taxon>Bacteroidota</taxon>
        <taxon>Flavobacteriia</taxon>
        <taxon>Flavobacteriales</taxon>
        <taxon>Weeksellaceae</taxon>
        <taxon>Chryseobacterium group</taxon>
        <taxon>Chryseobacterium</taxon>
    </lineage>
</organism>
<dbReference type="EMBL" id="MAYH01000012">
    <property type="protein sequence ID" value="OCA75842.1"/>
    <property type="molecule type" value="Genomic_DNA"/>
</dbReference>
<dbReference type="RefSeq" id="WP_065393519.1">
    <property type="nucleotide sequence ID" value="NZ_MAYH01000012.1"/>
</dbReference>
<keyword evidence="3" id="KW-1185">Reference proteome</keyword>
<feature type="transmembrane region" description="Helical" evidence="1">
    <location>
        <begin position="187"/>
        <end position="205"/>
    </location>
</feature>
<dbReference type="AlphaFoldDB" id="A0A1B8ZW77"/>
<comment type="caution">
    <text evidence="2">The sequence shown here is derived from an EMBL/GenBank/DDBJ whole genome shotgun (WGS) entry which is preliminary data.</text>
</comment>
<dbReference type="OrthoDB" id="1066567at2"/>
<keyword evidence="1" id="KW-1133">Transmembrane helix</keyword>
<dbReference type="CDD" id="cd21809">
    <property type="entry name" value="ABC-2_lan_permease-like"/>
    <property type="match status" value="1"/>
</dbReference>
<feature type="transmembrane region" description="Helical" evidence="1">
    <location>
        <begin position="158"/>
        <end position="180"/>
    </location>
</feature>
<protein>
    <recommendedName>
        <fullName evidence="4">ABC transporter permease</fullName>
    </recommendedName>
</protein>
<dbReference type="Proteomes" id="UP000092651">
    <property type="component" value="Unassembled WGS sequence"/>
</dbReference>
<evidence type="ECO:0000313" key="2">
    <source>
        <dbReference type="EMBL" id="OCA75842.1"/>
    </source>
</evidence>
<feature type="transmembrane region" description="Helical" evidence="1">
    <location>
        <begin position="64"/>
        <end position="89"/>
    </location>
</feature>
<evidence type="ECO:0000313" key="3">
    <source>
        <dbReference type="Proteomes" id="UP000092651"/>
    </source>
</evidence>
<feature type="transmembrane region" description="Helical" evidence="1">
    <location>
        <begin position="234"/>
        <end position="254"/>
    </location>
</feature>
<dbReference type="Pfam" id="PF12730">
    <property type="entry name" value="ABC2_membrane_4"/>
    <property type="match status" value="1"/>
</dbReference>
<reference evidence="2 3" key="1">
    <citation type="submission" date="2016-07" db="EMBL/GenBank/DDBJ databases">
        <authorList>
            <person name="Jeong J.-J."/>
            <person name="Kim D.W."/>
            <person name="Sang M.K."/>
            <person name="Choi I.-G."/>
            <person name="Kim K.D."/>
        </authorList>
    </citation>
    <scope>NUCLEOTIDE SEQUENCE [LARGE SCALE GENOMIC DNA]</scope>
    <source>
        <strain evidence="2 3">UTM-3</strain>
    </source>
</reference>
<evidence type="ECO:0008006" key="4">
    <source>
        <dbReference type="Google" id="ProtNLM"/>
    </source>
</evidence>
<name>A0A1B8ZW77_9FLAO</name>
<keyword evidence="1" id="KW-0812">Transmembrane</keyword>
<proteinExistence type="predicted"/>
<accession>A0A1B8ZW77</accession>
<keyword evidence="1" id="KW-0472">Membrane</keyword>
<gene>
    <name evidence="2" type="ORF">BBI01_03825</name>
</gene>